<protein>
    <submittedName>
        <fullName evidence="2">Uncharacterized protein</fullName>
    </submittedName>
</protein>
<accession>A0A084AF02</accession>
<dbReference type="EMBL" id="KL649643">
    <property type="protein sequence ID" value="KEY63881.1"/>
    <property type="molecule type" value="Genomic_DNA"/>
</dbReference>
<sequence>MASELNPSEVLSEKPTFFRCSREPPKETPIAGPVTWDSTIKGYFLPSDVTCMKAAGGFDLSNKDDVSDNAGDIYTRVGPQLPAVSGCRGHQLTPKSQPAEY</sequence>
<reference evidence="2 3" key="1">
    <citation type="journal article" date="2014" name="BMC Genomics">
        <title>Comparative genome sequencing reveals chemotype-specific gene clusters in the toxigenic black mold Stachybotrys.</title>
        <authorList>
            <person name="Semeiks J."/>
            <person name="Borek D."/>
            <person name="Otwinowski Z."/>
            <person name="Grishin N.V."/>
        </authorList>
    </citation>
    <scope>NUCLEOTIDE SEQUENCE [LARGE SCALE GENOMIC DNA]</scope>
    <source>
        <strain evidence="3">CBS 109288 / IBT 7711</strain>
    </source>
</reference>
<keyword evidence="3" id="KW-1185">Reference proteome</keyword>
<evidence type="ECO:0000313" key="3">
    <source>
        <dbReference type="Proteomes" id="UP000028045"/>
    </source>
</evidence>
<dbReference type="AlphaFoldDB" id="A0A084AF02"/>
<evidence type="ECO:0000256" key="1">
    <source>
        <dbReference type="SAM" id="MobiDB-lite"/>
    </source>
</evidence>
<name>A0A084AF02_STACB</name>
<evidence type="ECO:0000313" key="2">
    <source>
        <dbReference type="EMBL" id="KEY63881.1"/>
    </source>
</evidence>
<gene>
    <name evidence="2" type="ORF">S7711_11557</name>
</gene>
<proteinExistence type="predicted"/>
<organism evidence="2 3">
    <name type="scientific">Stachybotrys chartarum (strain CBS 109288 / IBT 7711)</name>
    <name type="common">Toxic black mold</name>
    <name type="synonym">Stilbospora chartarum</name>
    <dbReference type="NCBI Taxonomy" id="1280523"/>
    <lineage>
        <taxon>Eukaryota</taxon>
        <taxon>Fungi</taxon>
        <taxon>Dikarya</taxon>
        <taxon>Ascomycota</taxon>
        <taxon>Pezizomycotina</taxon>
        <taxon>Sordariomycetes</taxon>
        <taxon>Hypocreomycetidae</taxon>
        <taxon>Hypocreales</taxon>
        <taxon>Stachybotryaceae</taxon>
        <taxon>Stachybotrys</taxon>
    </lineage>
</organism>
<dbReference type="HOGENOM" id="CLU_2293530_0_0_1"/>
<dbReference type="Proteomes" id="UP000028045">
    <property type="component" value="Unassembled WGS sequence"/>
</dbReference>
<feature type="region of interest" description="Disordered" evidence="1">
    <location>
        <begin position="1"/>
        <end position="33"/>
    </location>
</feature>